<dbReference type="AlphaFoldDB" id="A0A1Y6MH83"/>
<dbReference type="InterPro" id="IPR017911">
    <property type="entry name" value="MacB-like_ATP-bd"/>
</dbReference>
<evidence type="ECO:0000313" key="7">
    <source>
        <dbReference type="Proteomes" id="UP000195719"/>
    </source>
</evidence>
<keyword evidence="6" id="KW-0449">Lipoprotein</keyword>
<dbReference type="Proteomes" id="UP000195719">
    <property type="component" value="Unassembled WGS sequence"/>
</dbReference>
<sequence length="236" mass="25763">MSVSVIKAHSVFKQVTTALSPMTILQDVSLEVEQGESIALVGVSGAGKSTLMTLLAGLDVPTSGEIELLGHNLTNLNDEQRAQLRSESIGFVFQNFLLLPTLNALENVTLPCLIQNNDIDIERGKHLLSMVGLQGRETHLPSQLSGGEQQRVALARAFMIKPKILFADEPTGNLDQQTATMIIELLFELNRNSGTTLVLVTHDDALAARCDRVMRLDNGVLKTEGHRQPIKEEHHG</sequence>
<dbReference type="SUPFAM" id="SSF52540">
    <property type="entry name" value="P-loop containing nucleoside triphosphate hydrolases"/>
    <property type="match status" value="1"/>
</dbReference>
<organism evidence="6 7">
    <name type="scientific">Photobacterium andalusiense</name>
    <dbReference type="NCBI Taxonomy" id="2204296"/>
    <lineage>
        <taxon>Bacteria</taxon>
        <taxon>Pseudomonadati</taxon>
        <taxon>Pseudomonadota</taxon>
        <taxon>Gammaproteobacteria</taxon>
        <taxon>Vibrionales</taxon>
        <taxon>Vibrionaceae</taxon>
        <taxon>Photobacterium</taxon>
    </lineage>
</organism>
<dbReference type="Pfam" id="PF00005">
    <property type="entry name" value="ABC_tran"/>
    <property type="match status" value="1"/>
</dbReference>
<dbReference type="EC" id="3.6.3.-" evidence="6"/>
<dbReference type="GO" id="GO:0016887">
    <property type="term" value="F:ATP hydrolysis activity"/>
    <property type="evidence" value="ECO:0007669"/>
    <property type="project" value="InterPro"/>
</dbReference>
<reference evidence="7" key="1">
    <citation type="submission" date="2017-06" db="EMBL/GenBank/DDBJ databases">
        <authorList>
            <person name="Rodrigo-Torres L."/>
            <person name="Arahal R.D."/>
            <person name="Lucena T."/>
        </authorList>
    </citation>
    <scope>NUCLEOTIDE SEQUENCE [LARGE SCALE GENOMIC DNA]</scope>
    <source>
        <strain evidence="7">CECT 9192</strain>
    </source>
</reference>
<dbReference type="InterPro" id="IPR003593">
    <property type="entry name" value="AAA+_ATPase"/>
</dbReference>
<evidence type="ECO:0000313" key="6">
    <source>
        <dbReference type="EMBL" id="SMY35904.1"/>
    </source>
</evidence>
<dbReference type="InterPro" id="IPR027417">
    <property type="entry name" value="P-loop_NTPase"/>
</dbReference>
<dbReference type="Gene3D" id="3.40.50.300">
    <property type="entry name" value="P-loop containing nucleotide triphosphate hydrolases"/>
    <property type="match status" value="1"/>
</dbReference>
<dbReference type="PROSITE" id="PS00211">
    <property type="entry name" value="ABC_TRANSPORTER_1"/>
    <property type="match status" value="1"/>
</dbReference>
<name>A0A1Y6MH83_9GAMM</name>
<comment type="similarity">
    <text evidence="4">Belongs to the ABC transporter superfamily. Macrolide exporter (TC 3.A.1.122) family.</text>
</comment>
<dbReference type="InterPro" id="IPR017871">
    <property type="entry name" value="ABC_transporter-like_CS"/>
</dbReference>
<dbReference type="GO" id="GO:1902495">
    <property type="term" value="C:transmembrane transporter complex"/>
    <property type="evidence" value="ECO:0007669"/>
    <property type="project" value="UniProtKB-ARBA"/>
</dbReference>
<keyword evidence="3 6" id="KW-0067">ATP-binding</keyword>
<keyword evidence="2" id="KW-0547">Nucleotide-binding</keyword>
<dbReference type="GO" id="GO:0022857">
    <property type="term" value="F:transmembrane transporter activity"/>
    <property type="evidence" value="ECO:0007669"/>
    <property type="project" value="UniProtKB-ARBA"/>
</dbReference>
<evidence type="ECO:0000259" key="5">
    <source>
        <dbReference type="PROSITE" id="PS50893"/>
    </source>
</evidence>
<dbReference type="PANTHER" id="PTHR42798">
    <property type="entry name" value="LIPOPROTEIN-RELEASING SYSTEM ATP-BINDING PROTEIN LOLD"/>
    <property type="match status" value="1"/>
</dbReference>
<protein>
    <submittedName>
        <fullName evidence="6">Lipoprotein-releasing system ATP-binding protein LolD</fullName>
        <ecNumber evidence="6">3.6.3.-</ecNumber>
    </submittedName>
</protein>
<dbReference type="GO" id="GO:0005524">
    <property type="term" value="F:ATP binding"/>
    <property type="evidence" value="ECO:0007669"/>
    <property type="project" value="UniProtKB-KW"/>
</dbReference>
<dbReference type="PROSITE" id="PS50893">
    <property type="entry name" value="ABC_TRANSPORTER_2"/>
    <property type="match status" value="1"/>
</dbReference>
<evidence type="ECO:0000256" key="1">
    <source>
        <dbReference type="ARBA" id="ARBA00022448"/>
    </source>
</evidence>
<feature type="domain" description="ABC transporter" evidence="5">
    <location>
        <begin position="6"/>
        <end position="236"/>
    </location>
</feature>
<dbReference type="FunFam" id="3.40.50.300:FF:000032">
    <property type="entry name" value="Export ABC transporter ATP-binding protein"/>
    <property type="match status" value="1"/>
</dbReference>
<dbReference type="RefSeq" id="WP_087853861.1">
    <property type="nucleotide sequence ID" value="NZ_FYAJ01000004.1"/>
</dbReference>
<dbReference type="InterPro" id="IPR003439">
    <property type="entry name" value="ABC_transporter-like_ATP-bd"/>
</dbReference>
<dbReference type="EMBL" id="FYAJ01000004">
    <property type="protein sequence ID" value="SMY35904.1"/>
    <property type="molecule type" value="Genomic_DNA"/>
</dbReference>
<evidence type="ECO:0000256" key="4">
    <source>
        <dbReference type="ARBA" id="ARBA00038388"/>
    </source>
</evidence>
<dbReference type="SMART" id="SM00382">
    <property type="entry name" value="AAA"/>
    <property type="match status" value="1"/>
</dbReference>
<keyword evidence="1" id="KW-0813">Transport</keyword>
<accession>A0A1Y6MH83</accession>
<evidence type="ECO:0000256" key="2">
    <source>
        <dbReference type="ARBA" id="ARBA00022741"/>
    </source>
</evidence>
<gene>
    <name evidence="6" type="primary">lolD_2</name>
    <name evidence="6" type="ORF">PAND9192_02227</name>
</gene>
<keyword evidence="7" id="KW-1185">Reference proteome</keyword>
<dbReference type="PANTHER" id="PTHR42798:SF2">
    <property type="entry name" value="ABC TRANSPORTER ATP-BINDING PROTEIN MG467-RELATED"/>
    <property type="match status" value="1"/>
</dbReference>
<evidence type="ECO:0000256" key="3">
    <source>
        <dbReference type="ARBA" id="ARBA00022840"/>
    </source>
</evidence>
<keyword evidence="6" id="KW-0378">Hydrolase</keyword>
<dbReference type="CDD" id="cd03255">
    <property type="entry name" value="ABC_MJ0796_LolCDE_FtsE"/>
    <property type="match status" value="1"/>
</dbReference>
<proteinExistence type="inferred from homology"/>